<feature type="domain" description="WYL" evidence="1">
    <location>
        <begin position="167"/>
        <end position="235"/>
    </location>
</feature>
<evidence type="ECO:0000313" key="3">
    <source>
        <dbReference type="EMBL" id="MRH77635.1"/>
    </source>
</evidence>
<dbReference type="PROSITE" id="PS52050">
    <property type="entry name" value="WYL"/>
    <property type="match status" value="1"/>
</dbReference>
<dbReference type="EMBL" id="WJPP01000001">
    <property type="protein sequence ID" value="MRH77635.1"/>
    <property type="molecule type" value="Genomic_DNA"/>
</dbReference>
<dbReference type="Proteomes" id="UP000433788">
    <property type="component" value="Unassembled WGS sequence"/>
</dbReference>
<gene>
    <name evidence="3" type="ORF">GH984_02840</name>
</gene>
<name>A0A6N7QMA2_9GAMM</name>
<feature type="domain" description="WCX" evidence="2">
    <location>
        <begin position="284"/>
        <end position="345"/>
    </location>
</feature>
<accession>A0A6N7QMA2</accession>
<evidence type="ECO:0000313" key="4">
    <source>
        <dbReference type="Proteomes" id="UP000433788"/>
    </source>
</evidence>
<dbReference type="InterPro" id="IPR057727">
    <property type="entry name" value="WCX_dom"/>
</dbReference>
<reference evidence="3 4" key="1">
    <citation type="submission" date="2019-11" db="EMBL/GenBank/DDBJ databases">
        <authorList>
            <person name="Zhang X.Y."/>
        </authorList>
    </citation>
    <scope>NUCLEOTIDE SEQUENCE [LARGE SCALE GENOMIC DNA]</scope>
    <source>
        <strain evidence="3 4">C176</strain>
    </source>
</reference>
<sequence length="357" mass="39943">MYLRRRAVVTDHTRVELGQHHEVSARRTRLLNVLKQPATSWQSCHTAGQLQDALPDDYPKGRRGAGRRKLLRDLEALKDADFIVIDKRSQQDVRYRRAADPIVEDSLIAEAELNRIRKEITRAARHQQLGATLQRLTHTDGTGLANKSIIDFVPDHLQLKEVALSEEILDKVLQALFGRCPLTARYRKRSGKMSGGELHPQAFVQRGPIPYLLAVKQGEGNLIKHFPLHRMTSVALLSNKPAIQVEEFDLQAHIGAGFVDFSQGEQGKVSFKARGYIIDILGHCPLSDDQQITTDLTDDSFDAVVSATVPLTGAFYRWLLAAGSNVEVLEPLELRQRFQAEMQKCADIYSSTLIGPG</sequence>
<protein>
    <submittedName>
        <fullName evidence="3">WYL domain-containing protein</fullName>
    </submittedName>
</protein>
<keyword evidence="4" id="KW-1185">Reference proteome</keyword>
<organism evidence="3 4">
    <name type="scientific">Spiribacter salilacus</name>
    <dbReference type="NCBI Taxonomy" id="2664894"/>
    <lineage>
        <taxon>Bacteria</taxon>
        <taxon>Pseudomonadati</taxon>
        <taxon>Pseudomonadota</taxon>
        <taxon>Gammaproteobacteria</taxon>
        <taxon>Chromatiales</taxon>
        <taxon>Ectothiorhodospiraceae</taxon>
        <taxon>Spiribacter</taxon>
    </lineage>
</organism>
<evidence type="ECO:0000259" key="2">
    <source>
        <dbReference type="Pfam" id="PF25583"/>
    </source>
</evidence>
<dbReference type="InterPro" id="IPR026881">
    <property type="entry name" value="WYL_dom"/>
</dbReference>
<dbReference type="Pfam" id="PF13280">
    <property type="entry name" value="WYL"/>
    <property type="match status" value="1"/>
</dbReference>
<dbReference type="Pfam" id="PF25583">
    <property type="entry name" value="WCX"/>
    <property type="match status" value="1"/>
</dbReference>
<dbReference type="PANTHER" id="PTHR34580:SF1">
    <property type="entry name" value="PROTEIN PAFC"/>
    <property type="match status" value="1"/>
</dbReference>
<proteinExistence type="predicted"/>
<evidence type="ECO:0000259" key="1">
    <source>
        <dbReference type="Pfam" id="PF13280"/>
    </source>
</evidence>
<dbReference type="AlphaFoldDB" id="A0A6N7QMA2"/>
<comment type="caution">
    <text evidence="3">The sequence shown here is derived from an EMBL/GenBank/DDBJ whole genome shotgun (WGS) entry which is preliminary data.</text>
</comment>
<dbReference type="PANTHER" id="PTHR34580">
    <property type="match status" value="1"/>
</dbReference>
<dbReference type="InterPro" id="IPR051534">
    <property type="entry name" value="CBASS_pafABC_assoc_protein"/>
</dbReference>